<reference evidence="6 7" key="1">
    <citation type="submission" date="2018-06" db="EMBL/GenBank/DDBJ databases">
        <title>Genomic Encyclopedia of Type Strains, Phase III (KMG-III): the genomes of soil and plant-associated and newly described type strains.</title>
        <authorList>
            <person name="Whitman W."/>
        </authorList>
    </citation>
    <scope>NUCLEOTIDE SEQUENCE [LARGE SCALE GENOMIC DNA]</scope>
    <source>
        <strain evidence="6 7">CGMCC 1.8979</strain>
    </source>
</reference>
<keyword evidence="6" id="KW-0132">Cell division</keyword>
<dbReference type="PANTHER" id="PTHR30627">
    <property type="entry name" value="PEPTIDOGLYCAN D,D-TRANSPEPTIDASE"/>
    <property type="match status" value="1"/>
</dbReference>
<dbReference type="PANTHER" id="PTHR30627:SF24">
    <property type="entry name" value="PENICILLIN-BINDING PROTEIN 4B"/>
    <property type="match status" value="1"/>
</dbReference>
<comment type="similarity">
    <text evidence="2">Belongs to the transpeptidase family.</text>
</comment>
<feature type="domain" description="Penicillin-binding protein dimerisation" evidence="5">
    <location>
        <begin position="60"/>
        <end position="215"/>
    </location>
</feature>
<dbReference type="Proteomes" id="UP000248555">
    <property type="component" value="Unassembled WGS sequence"/>
</dbReference>
<evidence type="ECO:0000256" key="2">
    <source>
        <dbReference type="ARBA" id="ARBA00007171"/>
    </source>
</evidence>
<keyword evidence="7" id="KW-1185">Reference proteome</keyword>
<proteinExistence type="inferred from homology"/>
<dbReference type="GO" id="GO:0051301">
    <property type="term" value="P:cell division"/>
    <property type="evidence" value="ECO:0007669"/>
    <property type="project" value="UniProtKB-KW"/>
</dbReference>
<gene>
    <name evidence="6" type="ORF">B0I26_11264</name>
</gene>
<evidence type="ECO:0000256" key="3">
    <source>
        <dbReference type="ARBA" id="ARBA00023136"/>
    </source>
</evidence>
<evidence type="ECO:0000256" key="1">
    <source>
        <dbReference type="ARBA" id="ARBA00004370"/>
    </source>
</evidence>
<dbReference type="GO" id="GO:0005886">
    <property type="term" value="C:plasma membrane"/>
    <property type="evidence" value="ECO:0007669"/>
    <property type="project" value="TreeGrafter"/>
</dbReference>
<comment type="subcellular location">
    <subcellularLocation>
        <location evidence="1">Membrane</location>
    </subcellularLocation>
</comment>
<accession>A0A327YB84</accession>
<dbReference type="GO" id="GO:0008658">
    <property type="term" value="F:penicillin binding"/>
    <property type="evidence" value="ECO:0007669"/>
    <property type="project" value="InterPro"/>
</dbReference>
<dbReference type="InterPro" id="IPR050515">
    <property type="entry name" value="Beta-lactam/transpept"/>
</dbReference>
<dbReference type="InterPro" id="IPR012338">
    <property type="entry name" value="Beta-lactam/transpept-like"/>
</dbReference>
<keyword evidence="3" id="KW-0472">Membrane</keyword>
<dbReference type="InterPro" id="IPR001460">
    <property type="entry name" value="PCN-bd_Tpept"/>
</dbReference>
<dbReference type="Pfam" id="PF00905">
    <property type="entry name" value="Transpeptidase"/>
    <property type="match status" value="1"/>
</dbReference>
<name>A0A327YB84_9BACL</name>
<dbReference type="RefSeq" id="WP_111645875.1">
    <property type="nucleotide sequence ID" value="NZ_QLMH01000012.1"/>
</dbReference>
<evidence type="ECO:0000259" key="5">
    <source>
        <dbReference type="Pfam" id="PF03717"/>
    </source>
</evidence>
<protein>
    <submittedName>
        <fullName evidence="6">Cell division protein FtsI/penicillin-binding protein 2</fullName>
    </submittedName>
</protein>
<dbReference type="UniPathway" id="UPA00219"/>
<keyword evidence="6" id="KW-0131">Cell cycle</keyword>
<dbReference type="InterPro" id="IPR036138">
    <property type="entry name" value="PBP_dimer_sf"/>
</dbReference>
<sequence>MLTKRVWLILFTIQLGIALLIGRIVQIQLVSTESFSKENVNLIEASVAQRTQEMVLDDGRGAFVDRNGKPLTHEYTPTLVLFPFLKKMNWPIEKLAAIINVSENVIQQALQEQNKPFIFMINHEPLQLTERQVKKINQLRIPGVFAVKKQYPLEKTYAGHLIGLVRENPELLRSRYPDKTHLSPKTKIGISGLQGAFDEFLIPDGETRLLYHVDGDGGPLFGLQVKYDEPANPFYPVSVQTTIDRDLQKIAQDVIKKHRLKKGGLVLLDIETNNILAMVSVPEMNSENPYGDYGADNHMILPQIPGSIFKTVIAAAAIEQDLVSPYRTFDCSKAIDGKPEENRDYGMLHFVDSFALSCNNTFGTLGKELVEQDKKIIEEYARKLGLYPLVGWEGNVYHFENFKQLPEEKKGIIWHDDKDKYVPLAVAQTAIGQKDVRVSPLAVANMMATIARKGKAKKVRAVNKILYKNGTTFISFPEQKFSNETISYDTALTLQKLLKSVVTHEKGTGRRFQTLPYEVAGKSGTAETGKITAHDEELINKWFAGFFPADSPKYSLVVVELEQTSNQAVTNDVFYDVVKRIYEFDEQHS</sequence>
<organism evidence="6 7">
    <name type="scientific">Paranoxybacillus vitaminiphilus</name>
    <dbReference type="NCBI Taxonomy" id="581036"/>
    <lineage>
        <taxon>Bacteria</taxon>
        <taxon>Bacillati</taxon>
        <taxon>Bacillota</taxon>
        <taxon>Bacilli</taxon>
        <taxon>Bacillales</taxon>
        <taxon>Anoxybacillaceae</taxon>
        <taxon>Paranoxybacillus</taxon>
    </lineage>
</organism>
<dbReference type="SUPFAM" id="SSF56601">
    <property type="entry name" value="beta-lactamase/transpeptidase-like"/>
    <property type="match status" value="1"/>
</dbReference>
<comment type="caution">
    <text evidence="6">The sequence shown here is derived from an EMBL/GenBank/DDBJ whole genome shotgun (WGS) entry which is preliminary data.</text>
</comment>
<dbReference type="Pfam" id="PF03717">
    <property type="entry name" value="PBP_dimer"/>
    <property type="match status" value="1"/>
</dbReference>
<feature type="domain" description="Penicillin-binding protein transpeptidase" evidence="4">
    <location>
        <begin position="263"/>
        <end position="578"/>
    </location>
</feature>
<dbReference type="AlphaFoldDB" id="A0A327YB84"/>
<dbReference type="GO" id="GO:0071555">
    <property type="term" value="P:cell wall organization"/>
    <property type="evidence" value="ECO:0007669"/>
    <property type="project" value="TreeGrafter"/>
</dbReference>
<evidence type="ECO:0000313" key="7">
    <source>
        <dbReference type="Proteomes" id="UP000248555"/>
    </source>
</evidence>
<dbReference type="Gene3D" id="3.90.1310.10">
    <property type="entry name" value="Penicillin-binding protein 2a (Domain 2)"/>
    <property type="match status" value="1"/>
</dbReference>
<evidence type="ECO:0000259" key="4">
    <source>
        <dbReference type="Pfam" id="PF00905"/>
    </source>
</evidence>
<dbReference type="EMBL" id="QLMH01000012">
    <property type="protein sequence ID" value="RAK17342.1"/>
    <property type="molecule type" value="Genomic_DNA"/>
</dbReference>
<dbReference type="SUPFAM" id="SSF56519">
    <property type="entry name" value="Penicillin binding protein dimerisation domain"/>
    <property type="match status" value="1"/>
</dbReference>
<dbReference type="OrthoDB" id="2985542at2"/>
<dbReference type="Gene3D" id="3.40.710.10">
    <property type="entry name" value="DD-peptidase/beta-lactamase superfamily"/>
    <property type="match status" value="1"/>
</dbReference>
<evidence type="ECO:0000313" key="6">
    <source>
        <dbReference type="EMBL" id="RAK17342.1"/>
    </source>
</evidence>
<dbReference type="GO" id="GO:0071972">
    <property type="term" value="F:peptidoglycan L,D-transpeptidase activity"/>
    <property type="evidence" value="ECO:0007669"/>
    <property type="project" value="TreeGrafter"/>
</dbReference>
<dbReference type="InterPro" id="IPR005311">
    <property type="entry name" value="PBP_dimer"/>
</dbReference>
<dbReference type="GO" id="GO:0009252">
    <property type="term" value="P:peptidoglycan biosynthetic process"/>
    <property type="evidence" value="ECO:0007669"/>
    <property type="project" value="UniProtKB-UniPathway"/>
</dbReference>